<dbReference type="GO" id="GO:0005886">
    <property type="term" value="C:plasma membrane"/>
    <property type="evidence" value="ECO:0007669"/>
    <property type="project" value="TreeGrafter"/>
</dbReference>
<reference evidence="2" key="1">
    <citation type="submission" date="2021-01" db="EMBL/GenBank/DDBJ databases">
        <title>Whole genome shotgun sequence of Actinocatenispora rupis NBRC 107355.</title>
        <authorList>
            <person name="Komaki H."/>
            <person name="Tamura T."/>
        </authorList>
    </citation>
    <scope>NUCLEOTIDE SEQUENCE</scope>
    <source>
        <strain evidence="2">NBRC 107355</strain>
    </source>
</reference>
<comment type="caution">
    <text evidence="2">The sequence shown here is derived from an EMBL/GenBank/DDBJ whole genome shotgun (WGS) entry which is preliminary data.</text>
</comment>
<proteinExistence type="predicted"/>
<dbReference type="RefSeq" id="WP_203663285.1">
    <property type="nucleotide sequence ID" value="NZ_BAAAZM010000001.1"/>
</dbReference>
<keyword evidence="3" id="KW-1185">Reference proteome</keyword>
<dbReference type="EMBL" id="BOMB01000038">
    <property type="protein sequence ID" value="GID15127.1"/>
    <property type="molecule type" value="Genomic_DNA"/>
</dbReference>
<dbReference type="InterPro" id="IPR024344">
    <property type="entry name" value="MDMPI_metal-binding"/>
</dbReference>
<name>A0A8J3NFC9_9ACTN</name>
<evidence type="ECO:0000313" key="2">
    <source>
        <dbReference type="EMBL" id="GID15127.1"/>
    </source>
</evidence>
<dbReference type="Pfam" id="PF11716">
    <property type="entry name" value="MDMPI_N"/>
    <property type="match status" value="1"/>
</dbReference>
<gene>
    <name evidence="2" type="ORF">Aru02nite_60160</name>
</gene>
<dbReference type="PANTHER" id="PTHR40758:SF1">
    <property type="entry name" value="CONSERVED PROTEIN"/>
    <property type="match status" value="1"/>
</dbReference>
<sequence>MSRGSARPGKEFWLAALRHDGVLLGHSAVADALEVPLPDRPGVRVADLLGTLGSEYRWVCGHLTRGTTSRPERALPEPPEGLDVLDWWLDAYRTLLATLDRVDADLPAWNWAPQPRKAIFWHRRMAHLTALDRWDVQLATGTPEPLEAKTASDGVTELFDTLLAAGRGTHTHDPTGVVRLIATDTGYEWLVRLRDPGITLLDMSGHNPPKVQAVAAGTASDLLLALTGRIGFDLVTTAGDGRLLTQLMPES</sequence>
<dbReference type="PANTHER" id="PTHR40758">
    <property type="entry name" value="CONSERVED PROTEIN"/>
    <property type="match status" value="1"/>
</dbReference>
<evidence type="ECO:0000259" key="1">
    <source>
        <dbReference type="Pfam" id="PF11716"/>
    </source>
</evidence>
<accession>A0A8J3NFC9</accession>
<dbReference type="Proteomes" id="UP000612808">
    <property type="component" value="Unassembled WGS sequence"/>
</dbReference>
<dbReference type="AlphaFoldDB" id="A0A8J3NFC9"/>
<feature type="domain" description="Mycothiol-dependent maleylpyruvate isomerase metal-binding" evidence="1">
    <location>
        <begin position="28"/>
        <end position="137"/>
    </location>
</feature>
<organism evidence="2 3">
    <name type="scientific">Actinocatenispora rupis</name>
    <dbReference type="NCBI Taxonomy" id="519421"/>
    <lineage>
        <taxon>Bacteria</taxon>
        <taxon>Bacillati</taxon>
        <taxon>Actinomycetota</taxon>
        <taxon>Actinomycetes</taxon>
        <taxon>Micromonosporales</taxon>
        <taxon>Micromonosporaceae</taxon>
        <taxon>Actinocatenispora</taxon>
    </lineage>
</organism>
<protein>
    <recommendedName>
        <fullName evidence="1">Mycothiol-dependent maleylpyruvate isomerase metal-binding domain-containing protein</fullName>
    </recommendedName>
</protein>
<dbReference type="GO" id="GO:0046872">
    <property type="term" value="F:metal ion binding"/>
    <property type="evidence" value="ECO:0007669"/>
    <property type="project" value="InterPro"/>
</dbReference>
<evidence type="ECO:0000313" key="3">
    <source>
        <dbReference type="Proteomes" id="UP000612808"/>
    </source>
</evidence>